<dbReference type="PATRIC" id="fig|42253.5.peg.4300"/>
<evidence type="ECO:0000313" key="1">
    <source>
        <dbReference type="EMBL" id="ALA60732.1"/>
    </source>
</evidence>
<dbReference type="InterPro" id="IPR018669">
    <property type="entry name" value="Toxin_HigB"/>
</dbReference>
<dbReference type="OrthoDB" id="9799912at2"/>
<dbReference type="Pfam" id="PF09907">
    <property type="entry name" value="HigB_toxin"/>
    <property type="match status" value="1"/>
</dbReference>
<dbReference type="STRING" id="42253.NITMOv2_4356"/>
<protein>
    <recommendedName>
        <fullName evidence="3">Type II toxin-antitoxin system HigB family toxin</fullName>
    </recommendedName>
</protein>
<dbReference type="GO" id="GO:0004519">
    <property type="term" value="F:endonuclease activity"/>
    <property type="evidence" value="ECO:0007669"/>
    <property type="project" value="InterPro"/>
</dbReference>
<sequence length="94" mass="11017">MQLVGLKVLHEFMKQHLDIQGPLETWIQEVREASWKTTLEIKARYASASFLSDNRVIFNVKGNKYRLLVKVGFNLQTVLIQRIGTHAEYDKWDL</sequence>
<accession>A0A0K2GJB9</accession>
<dbReference type="KEGG" id="nmv:NITMOv2_4356"/>
<dbReference type="AlphaFoldDB" id="A0A0K2GJB9"/>
<evidence type="ECO:0000313" key="2">
    <source>
        <dbReference type="Proteomes" id="UP000069205"/>
    </source>
</evidence>
<dbReference type="Proteomes" id="UP000069205">
    <property type="component" value="Chromosome"/>
</dbReference>
<name>A0A0K2GJB9_NITMO</name>
<proteinExistence type="predicted"/>
<keyword evidence="2" id="KW-1185">Reference proteome</keyword>
<organism evidence="1 2">
    <name type="scientific">Nitrospira moscoviensis</name>
    <dbReference type="NCBI Taxonomy" id="42253"/>
    <lineage>
        <taxon>Bacteria</taxon>
        <taxon>Pseudomonadati</taxon>
        <taxon>Nitrospirota</taxon>
        <taxon>Nitrospiria</taxon>
        <taxon>Nitrospirales</taxon>
        <taxon>Nitrospiraceae</taxon>
        <taxon>Nitrospira</taxon>
    </lineage>
</organism>
<reference evidence="1 2" key="1">
    <citation type="journal article" date="2015" name="Proc. Natl. Acad. Sci. U.S.A.">
        <title>Expanded metabolic versatility of ubiquitous nitrite-oxidizing bacteria from the genus Nitrospira.</title>
        <authorList>
            <person name="Koch H."/>
            <person name="Lucker S."/>
            <person name="Albertsen M."/>
            <person name="Kitzinger K."/>
            <person name="Herbold C."/>
            <person name="Spieck E."/>
            <person name="Nielsen P.H."/>
            <person name="Wagner M."/>
            <person name="Daims H."/>
        </authorList>
    </citation>
    <scope>NUCLEOTIDE SEQUENCE [LARGE SCALE GENOMIC DNA]</scope>
    <source>
        <strain evidence="1 2">NSP M-1</strain>
    </source>
</reference>
<dbReference type="GO" id="GO:0003723">
    <property type="term" value="F:RNA binding"/>
    <property type="evidence" value="ECO:0007669"/>
    <property type="project" value="InterPro"/>
</dbReference>
<evidence type="ECO:0008006" key="3">
    <source>
        <dbReference type="Google" id="ProtNLM"/>
    </source>
</evidence>
<dbReference type="GO" id="GO:0110001">
    <property type="term" value="C:toxin-antitoxin complex"/>
    <property type="evidence" value="ECO:0007669"/>
    <property type="project" value="InterPro"/>
</dbReference>
<gene>
    <name evidence="1" type="ORF">NITMOv2_4356</name>
</gene>
<dbReference type="EMBL" id="CP011801">
    <property type="protein sequence ID" value="ALA60732.1"/>
    <property type="molecule type" value="Genomic_DNA"/>
</dbReference>